<evidence type="ECO:0000256" key="2">
    <source>
        <dbReference type="SAM" id="Phobius"/>
    </source>
</evidence>
<accession>A0A343RG37</accession>
<protein>
    <submittedName>
        <fullName evidence="3">Uncharacterized protein</fullName>
    </submittedName>
</protein>
<feature type="compositionally biased region" description="Low complexity" evidence="1">
    <location>
        <begin position="25"/>
        <end position="44"/>
    </location>
</feature>
<geneLocation type="mitochondrion" evidence="3"/>
<evidence type="ECO:0000313" key="3">
    <source>
        <dbReference type="EMBL" id="ATY69719.1"/>
    </source>
</evidence>
<gene>
    <name evidence="3" type="primary">orf169</name>
</gene>
<proteinExistence type="predicted"/>
<keyword evidence="2" id="KW-1133">Transmembrane helix</keyword>
<keyword evidence="2" id="KW-0812">Transmembrane</keyword>
<sequence>MEKNLIEKGINPSEQFNLEDRSDTESYSSFYSSDKSQSSNNSQSRSKKRIKYSDVDNNLNFPLGFIGFNLIPVVRILSFIVSTILVLIIHLNILPILDMWFYIDLRLFFTLFLMVNLAKLMYKWYNTAINIYNHYLNKDYLTIYFNIYFSIVTVLLYFSSNSDICIFYC</sequence>
<keyword evidence="3" id="KW-0496">Mitochondrion</keyword>
<dbReference type="EMBL" id="MF669499">
    <property type="protein sequence ID" value="ATY69719.1"/>
    <property type="molecule type" value="Genomic_DNA"/>
</dbReference>
<keyword evidence="2" id="KW-0472">Membrane</keyword>
<feature type="transmembrane region" description="Helical" evidence="2">
    <location>
        <begin position="139"/>
        <end position="158"/>
    </location>
</feature>
<name>A0A343RG37_ALTAL</name>
<feature type="region of interest" description="Disordered" evidence="1">
    <location>
        <begin position="19"/>
        <end position="49"/>
    </location>
</feature>
<reference evidence="3" key="1">
    <citation type="journal article" date="2017" name="Mitochondrial DNA Part B Resour">
        <title>The complete mitochondrial genome of Alternaria alternata (Hypocreales: Nectriaceae).</title>
        <authorList>
            <person name="Liao M."/>
            <person name="Chen C."/>
            <person name="Li Q."/>
        </authorList>
    </citation>
    <scope>NUCLEOTIDE SEQUENCE</scope>
</reference>
<organism evidence="3">
    <name type="scientific">Alternaria alternata</name>
    <name type="common">Alternaria rot fungus</name>
    <name type="synonym">Torula alternata</name>
    <dbReference type="NCBI Taxonomy" id="5599"/>
    <lineage>
        <taxon>Eukaryota</taxon>
        <taxon>Fungi</taxon>
        <taxon>Dikarya</taxon>
        <taxon>Ascomycota</taxon>
        <taxon>Pezizomycotina</taxon>
        <taxon>Dothideomycetes</taxon>
        <taxon>Pleosporomycetidae</taxon>
        <taxon>Pleosporales</taxon>
        <taxon>Pleosporineae</taxon>
        <taxon>Pleosporaceae</taxon>
        <taxon>Alternaria</taxon>
        <taxon>Alternaria sect. Alternaria</taxon>
        <taxon>Alternaria alternata complex</taxon>
    </lineage>
</organism>
<evidence type="ECO:0000256" key="1">
    <source>
        <dbReference type="SAM" id="MobiDB-lite"/>
    </source>
</evidence>
<feature type="transmembrane region" description="Helical" evidence="2">
    <location>
        <begin position="99"/>
        <end position="118"/>
    </location>
</feature>
<feature type="transmembrane region" description="Helical" evidence="2">
    <location>
        <begin position="73"/>
        <end position="93"/>
    </location>
</feature>
<dbReference type="AlphaFoldDB" id="A0A343RG37"/>